<protein>
    <submittedName>
        <fullName evidence="2">Uncharacterized protein</fullName>
    </submittedName>
</protein>
<reference evidence="2 3" key="1">
    <citation type="journal article" date="2023" name="Plants (Basel)">
        <title>Bridging the Gap: Combining Genomics and Transcriptomics Approaches to Understand Stylosanthes scabra, an Orphan Legume from the Brazilian Caatinga.</title>
        <authorList>
            <person name="Ferreira-Neto J.R.C."/>
            <person name="da Silva M.D."/>
            <person name="Binneck E."/>
            <person name="de Melo N.F."/>
            <person name="da Silva R.H."/>
            <person name="de Melo A.L.T.M."/>
            <person name="Pandolfi V."/>
            <person name="Bustamante F.O."/>
            <person name="Brasileiro-Vidal A.C."/>
            <person name="Benko-Iseppon A.M."/>
        </authorList>
    </citation>
    <scope>NUCLEOTIDE SEQUENCE [LARGE SCALE GENOMIC DNA]</scope>
    <source>
        <tissue evidence="2">Leaves</tissue>
    </source>
</reference>
<dbReference type="EMBL" id="JASCZI010212133">
    <property type="protein sequence ID" value="MED6198481.1"/>
    <property type="molecule type" value="Genomic_DNA"/>
</dbReference>
<comment type="caution">
    <text evidence="2">The sequence shown here is derived from an EMBL/GenBank/DDBJ whole genome shotgun (WGS) entry which is preliminary data.</text>
</comment>
<accession>A0ABU6XKS4</accession>
<evidence type="ECO:0000256" key="1">
    <source>
        <dbReference type="SAM" id="MobiDB-lite"/>
    </source>
</evidence>
<evidence type="ECO:0000313" key="2">
    <source>
        <dbReference type="EMBL" id="MED6198481.1"/>
    </source>
</evidence>
<sequence>MQETSQPEDPSHPGVGWSPRRKSVVDPTHDQRDATAKVNGAALCHFGQRSVVVLVYEQVPPDQHHQVTLGILPQCIRVCILRDVLHPLSEPDHLEGEVLLPCLGILLGSGTEQLLNPHPSRVLIMSLKVPHGPTNRIIVGARGEHGSRVPDYPSRPNPNQLYWFSTRWVIGPSPSPDAAADSVTPSEASHHLLPLTHARLASPQPQPQQRTHLSLVVACPLLKLAVAPPVKLVVARSPPARVEVDLFSASHSPFRRRVCLFSQPMSRRRLPLSPAPPSLSSMLVHGLK</sequence>
<gene>
    <name evidence="2" type="ORF">PIB30_066714</name>
</gene>
<proteinExistence type="predicted"/>
<organism evidence="2 3">
    <name type="scientific">Stylosanthes scabra</name>
    <dbReference type="NCBI Taxonomy" id="79078"/>
    <lineage>
        <taxon>Eukaryota</taxon>
        <taxon>Viridiplantae</taxon>
        <taxon>Streptophyta</taxon>
        <taxon>Embryophyta</taxon>
        <taxon>Tracheophyta</taxon>
        <taxon>Spermatophyta</taxon>
        <taxon>Magnoliopsida</taxon>
        <taxon>eudicotyledons</taxon>
        <taxon>Gunneridae</taxon>
        <taxon>Pentapetalae</taxon>
        <taxon>rosids</taxon>
        <taxon>fabids</taxon>
        <taxon>Fabales</taxon>
        <taxon>Fabaceae</taxon>
        <taxon>Papilionoideae</taxon>
        <taxon>50 kb inversion clade</taxon>
        <taxon>dalbergioids sensu lato</taxon>
        <taxon>Dalbergieae</taxon>
        <taxon>Pterocarpus clade</taxon>
        <taxon>Stylosanthes</taxon>
    </lineage>
</organism>
<dbReference type="Proteomes" id="UP001341840">
    <property type="component" value="Unassembled WGS sequence"/>
</dbReference>
<name>A0ABU6XKS4_9FABA</name>
<keyword evidence="3" id="KW-1185">Reference proteome</keyword>
<feature type="region of interest" description="Disordered" evidence="1">
    <location>
        <begin position="1"/>
        <end position="31"/>
    </location>
</feature>
<evidence type="ECO:0000313" key="3">
    <source>
        <dbReference type="Proteomes" id="UP001341840"/>
    </source>
</evidence>